<feature type="region of interest" description="Disordered" evidence="1">
    <location>
        <begin position="36"/>
        <end position="82"/>
    </location>
</feature>
<accession>A0A660DZ70</accession>
<evidence type="ECO:0000313" key="4">
    <source>
        <dbReference type="Proteomes" id="UP000289996"/>
    </source>
</evidence>
<dbReference type="AlphaFoldDB" id="A0A660DZ70"/>
<keyword evidence="4" id="KW-1185">Reference proteome</keyword>
<dbReference type="Proteomes" id="UP000289996">
    <property type="component" value="Unassembled WGS sequence"/>
</dbReference>
<evidence type="ECO:0000313" key="3">
    <source>
        <dbReference type="EMBL" id="VDG28685.1"/>
    </source>
</evidence>
<feature type="compositionally biased region" description="Polar residues" evidence="1">
    <location>
        <begin position="42"/>
        <end position="59"/>
    </location>
</feature>
<sequence length="123" mass="13834">MKQWGFITIIISTLLWWGWLSAPIVGVASTTDSPATIRFNGKTESSTQGTDDDQLNVTENSKSSHSVPTKSSNSQAVHHRRPGWLPQTSEQWWLRAFIGGIGLLVLLIIWQLITYLKKRRSLS</sequence>
<dbReference type="OrthoDB" id="2299657at2"/>
<protein>
    <submittedName>
        <fullName evidence="3">Cell surface protein [Lactobacillus plantarum]</fullName>
    </submittedName>
</protein>
<feature type="transmembrane region" description="Helical" evidence="2">
    <location>
        <begin position="7"/>
        <end position="28"/>
    </location>
</feature>
<evidence type="ECO:0000256" key="1">
    <source>
        <dbReference type="SAM" id="MobiDB-lite"/>
    </source>
</evidence>
<keyword evidence="2" id="KW-0472">Membrane</keyword>
<keyword evidence="2" id="KW-1133">Transmembrane helix</keyword>
<reference evidence="3 4" key="1">
    <citation type="submission" date="2018-11" db="EMBL/GenBank/DDBJ databases">
        <authorList>
            <person name="Wuyts S."/>
        </authorList>
    </citation>
    <scope>NUCLEOTIDE SEQUENCE [LARGE SCALE GENOMIC DNA]</scope>
    <source>
        <strain evidence="3">Lactobacillus mudanjiangensis AMBF249</strain>
    </source>
</reference>
<dbReference type="EMBL" id="UYIG01000122">
    <property type="protein sequence ID" value="VDG28685.1"/>
    <property type="molecule type" value="Genomic_DNA"/>
</dbReference>
<gene>
    <name evidence="3" type="ORF">MUDAN_MDHGFNIF_03098</name>
</gene>
<dbReference type="RefSeq" id="WP_130846070.1">
    <property type="nucleotide sequence ID" value="NZ_BJDY01000001.1"/>
</dbReference>
<organism evidence="3 4">
    <name type="scientific">Lactiplantibacillus mudanjiangensis</name>
    <dbReference type="NCBI Taxonomy" id="1296538"/>
    <lineage>
        <taxon>Bacteria</taxon>
        <taxon>Bacillati</taxon>
        <taxon>Bacillota</taxon>
        <taxon>Bacilli</taxon>
        <taxon>Lactobacillales</taxon>
        <taxon>Lactobacillaceae</taxon>
        <taxon>Lactiplantibacillus</taxon>
    </lineage>
</organism>
<keyword evidence="2" id="KW-0812">Transmembrane</keyword>
<name>A0A660DZ70_9LACO</name>
<feature type="transmembrane region" description="Helical" evidence="2">
    <location>
        <begin position="92"/>
        <end position="113"/>
    </location>
</feature>
<evidence type="ECO:0000256" key="2">
    <source>
        <dbReference type="SAM" id="Phobius"/>
    </source>
</evidence>
<proteinExistence type="predicted"/>
<feature type="compositionally biased region" description="Low complexity" evidence="1">
    <location>
        <begin position="60"/>
        <end position="74"/>
    </location>
</feature>